<sequence length="51" mass="5935">MNRLDRITANLIHLQSKRLVIAKEMAERNLVLAILKLLPVFNGYNQSDRLM</sequence>
<name>A0A937G0J8_9BACT</name>
<gene>
    <name evidence="1" type="ORF">JMN32_15710</name>
</gene>
<proteinExistence type="predicted"/>
<comment type="caution">
    <text evidence="1">The sequence shown here is derived from an EMBL/GenBank/DDBJ whole genome shotgun (WGS) entry which is preliminary data.</text>
</comment>
<keyword evidence="2" id="KW-1185">Reference proteome</keyword>
<organism evidence="1 2">
    <name type="scientific">Fulvivirga marina</name>
    <dbReference type="NCBI Taxonomy" id="2494733"/>
    <lineage>
        <taxon>Bacteria</taxon>
        <taxon>Pseudomonadati</taxon>
        <taxon>Bacteroidota</taxon>
        <taxon>Cytophagia</taxon>
        <taxon>Cytophagales</taxon>
        <taxon>Fulvivirgaceae</taxon>
        <taxon>Fulvivirga</taxon>
    </lineage>
</organism>
<reference evidence="1" key="1">
    <citation type="submission" date="2021-01" db="EMBL/GenBank/DDBJ databases">
        <title>Fulvivirga kasyanovii gen. nov., sp nov., a novel member of the phylum Bacteroidetes isolated from seawater in a mussel farm.</title>
        <authorList>
            <person name="Zhao L.-H."/>
            <person name="Wang Z.-J."/>
        </authorList>
    </citation>
    <scope>NUCLEOTIDE SEQUENCE</scope>
    <source>
        <strain evidence="1">29W222</strain>
    </source>
</reference>
<evidence type="ECO:0000313" key="2">
    <source>
        <dbReference type="Proteomes" id="UP000614216"/>
    </source>
</evidence>
<accession>A0A937G0J8</accession>
<dbReference type="EMBL" id="JAEUGD010000053">
    <property type="protein sequence ID" value="MBL6447765.1"/>
    <property type="molecule type" value="Genomic_DNA"/>
</dbReference>
<dbReference type="AlphaFoldDB" id="A0A937G0J8"/>
<dbReference type="Proteomes" id="UP000614216">
    <property type="component" value="Unassembled WGS sequence"/>
</dbReference>
<evidence type="ECO:0000313" key="1">
    <source>
        <dbReference type="EMBL" id="MBL6447765.1"/>
    </source>
</evidence>
<dbReference type="RefSeq" id="WP_202857302.1">
    <property type="nucleotide sequence ID" value="NZ_JAEUGD010000053.1"/>
</dbReference>
<protein>
    <submittedName>
        <fullName evidence="1">Uncharacterized protein</fullName>
    </submittedName>
</protein>